<keyword evidence="4 13" id="KW-1003">Cell membrane</keyword>
<feature type="transmembrane region" description="Helical" evidence="13">
    <location>
        <begin position="94"/>
        <end position="119"/>
    </location>
</feature>
<evidence type="ECO:0000256" key="6">
    <source>
        <dbReference type="ARBA" id="ARBA00022617"/>
    </source>
</evidence>
<evidence type="ECO:0000313" key="15">
    <source>
        <dbReference type="Proteomes" id="UP000006001"/>
    </source>
</evidence>
<organism evidence="14 15">
    <name type="scientific">Slackia exigua (strain ATCC 700122 / DSM 15923 / CIP 105133 / JCM 11022 / KCTC 5966 / S-7)</name>
    <dbReference type="NCBI Taxonomy" id="649764"/>
    <lineage>
        <taxon>Bacteria</taxon>
        <taxon>Bacillati</taxon>
        <taxon>Actinomycetota</taxon>
        <taxon>Coriobacteriia</taxon>
        <taxon>Eggerthellales</taxon>
        <taxon>Eggerthellaceae</taxon>
        <taxon>Slackia</taxon>
    </lineage>
</organism>
<keyword evidence="12 13" id="KW-0472">Membrane</keyword>
<dbReference type="AlphaFoldDB" id="D0WHD1"/>
<dbReference type="PANTHER" id="PTHR30365:SF0">
    <property type="entry name" value="CYTOCHROME BD-I UBIQUINOL OXIDASE SUBUNIT 1"/>
    <property type="match status" value="1"/>
</dbReference>
<evidence type="ECO:0000256" key="10">
    <source>
        <dbReference type="ARBA" id="ARBA00022989"/>
    </source>
</evidence>
<evidence type="ECO:0000256" key="3">
    <source>
        <dbReference type="ARBA" id="ARBA00022448"/>
    </source>
</evidence>
<evidence type="ECO:0000256" key="9">
    <source>
        <dbReference type="ARBA" id="ARBA00022982"/>
    </source>
</evidence>
<comment type="similarity">
    <text evidence="2 13">Belongs to the cytochrome ubiquinol oxidase subunit 1 family.</text>
</comment>
<dbReference type="PIRSF" id="PIRSF006446">
    <property type="entry name" value="Cyt_quinol_oxidase_1"/>
    <property type="match status" value="1"/>
</dbReference>
<dbReference type="GO" id="GO:0020037">
    <property type="term" value="F:heme binding"/>
    <property type="evidence" value="ECO:0007669"/>
    <property type="project" value="TreeGrafter"/>
</dbReference>
<name>D0WHD1_SLAES</name>
<dbReference type="HOGENOM" id="CLU_030555_3_1_11"/>
<feature type="transmembrane region" description="Helical" evidence="13">
    <location>
        <begin position="222"/>
        <end position="243"/>
    </location>
</feature>
<evidence type="ECO:0000313" key="14">
    <source>
        <dbReference type="EMBL" id="EEZ61095.1"/>
    </source>
</evidence>
<dbReference type="GeneID" id="85007689"/>
<evidence type="ECO:0000256" key="7">
    <source>
        <dbReference type="ARBA" id="ARBA00022692"/>
    </source>
</evidence>
<dbReference type="RefSeq" id="WP_006362421.1">
    <property type="nucleotide sequence ID" value="NZ_GG700630.1"/>
</dbReference>
<dbReference type="GO" id="GO:0009055">
    <property type="term" value="F:electron transfer activity"/>
    <property type="evidence" value="ECO:0007669"/>
    <property type="project" value="UniProtKB-UniRule"/>
</dbReference>
<reference evidence="14" key="1">
    <citation type="submission" date="2009-10" db="EMBL/GenBank/DDBJ databases">
        <authorList>
            <person name="Weinstock G."/>
            <person name="Sodergren E."/>
            <person name="Clifton S."/>
            <person name="Fulton L."/>
            <person name="Fulton B."/>
            <person name="Courtney L."/>
            <person name="Fronick C."/>
            <person name="Harrison M."/>
            <person name="Strong C."/>
            <person name="Farmer C."/>
            <person name="Delahaunty K."/>
            <person name="Markovic C."/>
            <person name="Hall O."/>
            <person name="Minx P."/>
            <person name="Tomlinson C."/>
            <person name="Mitreva M."/>
            <person name="Nelson J."/>
            <person name="Hou S."/>
            <person name="Wollam A."/>
            <person name="Pepin K.H."/>
            <person name="Johnson M."/>
            <person name="Bhonagiri V."/>
            <person name="Nash W.E."/>
            <person name="Warren W."/>
            <person name="Chinwalla A."/>
            <person name="Mardis E.R."/>
            <person name="Wilson R.K."/>
        </authorList>
    </citation>
    <scope>NUCLEOTIDE SEQUENCE [LARGE SCALE GENOMIC DNA]</scope>
    <source>
        <strain evidence="14">ATCC 700122</strain>
    </source>
</reference>
<dbReference type="GO" id="GO:0019646">
    <property type="term" value="P:aerobic electron transport chain"/>
    <property type="evidence" value="ECO:0007669"/>
    <property type="project" value="InterPro"/>
</dbReference>
<evidence type="ECO:0000256" key="2">
    <source>
        <dbReference type="ARBA" id="ARBA00009819"/>
    </source>
</evidence>
<feature type="transmembrane region" description="Helical" evidence="13">
    <location>
        <begin position="187"/>
        <end position="210"/>
    </location>
</feature>
<evidence type="ECO:0000256" key="8">
    <source>
        <dbReference type="ARBA" id="ARBA00022723"/>
    </source>
</evidence>
<dbReference type="InterPro" id="IPR002585">
    <property type="entry name" value="Cyt-d_ubiquinol_oxidase_su_1"/>
</dbReference>
<evidence type="ECO:0000256" key="13">
    <source>
        <dbReference type="PIRNR" id="PIRNR006446"/>
    </source>
</evidence>
<feature type="transmembrane region" description="Helical" evidence="13">
    <location>
        <begin position="128"/>
        <end position="149"/>
    </location>
</feature>
<keyword evidence="5" id="KW-0997">Cell inner membrane</keyword>
<feature type="transmembrane region" description="Helical" evidence="13">
    <location>
        <begin position="365"/>
        <end position="385"/>
    </location>
</feature>
<keyword evidence="9 13" id="KW-0249">Electron transport</keyword>
<dbReference type="GO" id="GO:0046872">
    <property type="term" value="F:metal ion binding"/>
    <property type="evidence" value="ECO:0007669"/>
    <property type="project" value="UniProtKB-UniRule"/>
</dbReference>
<keyword evidence="6 13" id="KW-0349">Heme</keyword>
<keyword evidence="11 13" id="KW-0408">Iron</keyword>
<dbReference type="OrthoDB" id="9807042at2"/>
<gene>
    <name evidence="14" type="ORF">HMPREF0762_01163</name>
</gene>
<feature type="transmembrane region" description="Helical" evidence="13">
    <location>
        <begin position="12"/>
        <end position="36"/>
    </location>
</feature>
<dbReference type="PANTHER" id="PTHR30365">
    <property type="entry name" value="CYTOCHROME D UBIQUINOL OXIDASE"/>
    <property type="match status" value="1"/>
</dbReference>
<dbReference type="Proteomes" id="UP000006001">
    <property type="component" value="Unassembled WGS sequence"/>
</dbReference>
<dbReference type="eggNOG" id="COG1271">
    <property type="taxonomic scope" value="Bacteria"/>
</dbReference>
<keyword evidence="7 13" id="KW-0812">Transmembrane</keyword>
<dbReference type="Pfam" id="PF01654">
    <property type="entry name" value="Cyt_bd_oxida_I"/>
    <property type="match status" value="1"/>
</dbReference>
<evidence type="ECO:0000256" key="12">
    <source>
        <dbReference type="ARBA" id="ARBA00023136"/>
    </source>
</evidence>
<dbReference type="GO" id="GO:0070069">
    <property type="term" value="C:cytochrome complex"/>
    <property type="evidence" value="ECO:0007669"/>
    <property type="project" value="UniProtKB-UniRule"/>
</dbReference>
<dbReference type="GO" id="GO:0005886">
    <property type="term" value="C:plasma membrane"/>
    <property type="evidence" value="ECO:0007669"/>
    <property type="project" value="UniProtKB-SubCell"/>
</dbReference>
<protein>
    <submittedName>
        <fullName evidence="14">Gram-positive signal peptide protein, YSIRK family</fullName>
    </submittedName>
</protein>
<evidence type="ECO:0000256" key="1">
    <source>
        <dbReference type="ARBA" id="ARBA00004429"/>
    </source>
</evidence>
<dbReference type="EMBL" id="ACUX02000007">
    <property type="protein sequence ID" value="EEZ61095.1"/>
    <property type="molecule type" value="Genomic_DNA"/>
</dbReference>
<keyword evidence="8 13" id="KW-0479">Metal-binding</keyword>
<evidence type="ECO:0000256" key="5">
    <source>
        <dbReference type="ARBA" id="ARBA00022519"/>
    </source>
</evidence>
<comment type="caution">
    <text evidence="14">The sequence shown here is derived from an EMBL/GenBank/DDBJ whole genome shotgun (WGS) entry which is preliminary data.</text>
</comment>
<feature type="transmembrane region" description="Helical" evidence="13">
    <location>
        <begin position="424"/>
        <end position="443"/>
    </location>
</feature>
<accession>D0WHD1</accession>
<proteinExistence type="inferred from homology"/>
<evidence type="ECO:0000256" key="11">
    <source>
        <dbReference type="ARBA" id="ARBA00023004"/>
    </source>
</evidence>
<feature type="transmembrane region" description="Helical" evidence="13">
    <location>
        <begin position="332"/>
        <end position="353"/>
    </location>
</feature>
<keyword evidence="3 13" id="KW-0813">Transport</keyword>
<dbReference type="STRING" id="649764.HMPREF0762_01163"/>
<dbReference type="GO" id="GO:0016682">
    <property type="term" value="F:oxidoreductase activity, acting on diphenols and related substances as donors, oxygen as acceptor"/>
    <property type="evidence" value="ECO:0007669"/>
    <property type="project" value="TreeGrafter"/>
</dbReference>
<sequence length="471" mass="51756">MEFLSDVAVLSRIQFALVAIFHFCFVPLSVGLGLILALNETRYYKTRDPRDAAATKFWSKIFATTFAIGVATGITMEFSFGTNWADYSRFVGDIFGAPLAAEAIFAFFMESTFLGVVIFGRKKVGPKFYLTSAWLVFLGSCLSCLWILIANSWMQTPAGAELSADGTKAVLTDFFGAAFNASTGVRYFHTVMALFVMGAFMAIAVSAWYMRKEKFRYFADRTLRLGATVALISTCVLLVSAHASAVEVTEEQPSKIAMMEGHYEEGTLPLYLIGYVDKDTQEVVAPLKLEGFTSFLASNSFDTEYPGLNDLAKENADLDVDNLPIGVTFVSYHLMVLMFGAIVIVLALALIASYKKGSKLKDKKWWQWILVLSPIFPFLAIESGWTAAEVGRQPYVVYPATSSPDGLGLLTNDAISSSLSSVELLVTILLFIIVYTFIFIAWARLITGFIGKGPVDDLEGNPVSDEIEEAK</sequence>
<comment type="subcellular location">
    <subcellularLocation>
        <location evidence="1">Cell inner membrane</location>
        <topology evidence="1">Multi-pass membrane protein</topology>
    </subcellularLocation>
</comment>
<keyword evidence="10 13" id="KW-1133">Transmembrane helix</keyword>
<evidence type="ECO:0000256" key="4">
    <source>
        <dbReference type="ARBA" id="ARBA00022475"/>
    </source>
</evidence>
<feature type="transmembrane region" description="Helical" evidence="13">
    <location>
        <begin position="57"/>
        <end position="74"/>
    </location>
</feature>
<keyword evidence="15" id="KW-1185">Reference proteome</keyword>